<gene>
    <name evidence="1" type="ORF">RRG08_040530</name>
</gene>
<accession>A0AAE0Z5B4</accession>
<evidence type="ECO:0000313" key="2">
    <source>
        <dbReference type="Proteomes" id="UP001283361"/>
    </source>
</evidence>
<evidence type="ECO:0000313" key="1">
    <source>
        <dbReference type="EMBL" id="KAK3762162.1"/>
    </source>
</evidence>
<dbReference type="AlphaFoldDB" id="A0AAE0Z5B4"/>
<comment type="caution">
    <text evidence="1">The sequence shown here is derived from an EMBL/GenBank/DDBJ whole genome shotgun (WGS) entry which is preliminary data.</text>
</comment>
<protein>
    <submittedName>
        <fullName evidence="1">Uncharacterized protein</fullName>
    </submittedName>
</protein>
<dbReference type="EMBL" id="JAWDGP010004754">
    <property type="protein sequence ID" value="KAK3762162.1"/>
    <property type="molecule type" value="Genomic_DNA"/>
</dbReference>
<sequence length="131" mass="14826">MLVAGEEKKTTPSAGYRGSASRIGILRSRRTADGEAQRVVRKLKKKIQGFNFDLRAVKSVKSSHLWQEVPQRKSCSETNRDLQKLLCVMARGQSDRLFPIFFFTLSPVPWSVSCDPESHGARVLELHLRIT</sequence>
<reference evidence="1" key="1">
    <citation type="journal article" date="2023" name="G3 (Bethesda)">
        <title>A reference genome for the long-term kleptoplast-retaining sea slug Elysia crispata morphotype clarki.</title>
        <authorList>
            <person name="Eastman K.E."/>
            <person name="Pendleton A.L."/>
            <person name="Shaikh M.A."/>
            <person name="Suttiyut T."/>
            <person name="Ogas R."/>
            <person name="Tomko P."/>
            <person name="Gavelis G."/>
            <person name="Widhalm J.R."/>
            <person name="Wisecaver J.H."/>
        </authorList>
    </citation>
    <scope>NUCLEOTIDE SEQUENCE</scope>
    <source>
        <strain evidence="1">ECLA1</strain>
    </source>
</reference>
<keyword evidence="2" id="KW-1185">Reference proteome</keyword>
<organism evidence="1 2">
    <name type="scientific">Elysia crispata</name>
    <name type="common">lettuce slug</name>
    <dbReference type="NCBI Taxonomy" id="231223"/>
    <lineage>
        <taxon>Eukaryota</taxon>
        <taxon>Metazoa</taxon>
        <taxon>Spiralia</taxon>
        <taxon>Lophotrochozoa</taxon>
        <taxon>Mollusca</taxon>
        <taxon>Gastropoda</taxon>
        <taxon>Heterobranchia</taxon>
        <taxon>Euthyneura</taxon>
        <taxon>Panpulmonata</taxon>
        <taxon>Sacoglossa</taxon>
        <taxon>Placobranchoidea</taxon>
        <taxon>Plakobranchidae</taxon>
        <taxon>Elysia</taxon>
    </lineage>
</organism>
<proteinExistence type="predicted"/>
<dbReference type="Proteomes" id="UP001283361">
    <property type="component" value="Unassembled WGS sequence"/>
</dbReference>
<name>A0AAE0Z5B4_9GAST</name>